<feature type="non-terminal residue" evidence="2">
    <location>
        <position position="1"/>
    </location>
</feature>
<dbReference type="Pfam" id="PF00665">
    <property type="entry name" value="rve"/>
    <property type="match status" value="1"/>
</dbReference>
<dbReference type="GO" id="GO:0015074">
    <property type="term" value="P:DNA integration"/>
    <property type="evidence" value="ECO:0007669"/>
    <property type="project" value="InterPro"/>
</dbReference>
<dbReference type="NCBIfam" id="NF033516">
    <property type="entry name" value="transpos_IS3"/>
    <property type="match status" value="1"/>
</dbReference>
<dbReference type="InterPro" id="IPR012337">
    <property type="entry name" value="RNaseH-like_sf"/>
</dbReference>
<dbReference type="PROSITE" id="PS50994">
    <property type="entry name" value="INTEGRASE"/>
    <property type="match status" value="1"/>
</dbReference>
<evidence type="ECO:0000313" key="3">
    <source>
        <dbReference type="Proteomes" id="UP000448235"/>
    </source>
</evidence>
<dbReference type="AlphaFoldDB" id="A0A7X4W427"/>
<dbReference type="InterPro" id="IPR036397">
    <property type="entry name" value="RNaseH_sf"/>
</dbReference>
<dbReference type="InterPro" id="IPR050900">
    <property type="entry name" value="Transposase_IS3/IS150/IS904"/>
</dbReference>
<protein>
    <submittedName>
        <fullName evidence="2">IS3 family transposase</fullName>
    </submittedName>
</protein>
<evidence type="ECO:0000259" key="1">
    <source>
        <dbReference type="PROSITE" id="PS50994"/>
    </source>
</evidence>
<dbReference type="Proteomes" id="UP000448235">
    <property type="component" value="Unassembled WGS sequence"/>
</dbReference>
<gene>
    <name evidence="2" type="ORF">GRB80_16010</name>
</gene>
<accession>A0A7X4W427</accession>
<comment type="caution">
    <text evidence="2">The sequence shown here is derived from an EMBL/GenBank/DDBJ whole genome shotgun (WGS) entry which is preliminary data.</text>
</comment>
<dbReference type="RefSeq" id="WP_161424414.1">
    <property type="nucleotide sequence ID" value="NZ_WUTS01000013.1"/>
</dbReference>
<feature type="domain" description="Integrase catalytic" evidence="1">
    <location>
        <begin position="22"/>
        <end position="143"/>
    </location>
</feature>
<sequence length="143" mass="16564">RPRTSLPGKGHQIYPYRLRGLTIDRPNQVWATDISYIPLARGFMYLVVVMDWHSRRVLSWRVSNTLDTDFCVDVLEEALARHGPPEIFNTDQGCQFTSQAFTDVLKAHGVTISMDGKGCYRDNIFVERLWRSVKYECVYLTAF</sequence>
<dbReference type="PANTHER" id="PTHR46889">
    <property type="entry name" value="TRANSPOSASE INSF FOR INSERTION SEQUENCE IS3B-RELATED"/>
    <property type="match status" value="1"/>
</dbReference>
<proteinExistence type="predicted"/>
<dbReference type="InterPro" id="IPR048020">
    <property type="entry name" value="Transpos_IS3"/>
</dbReference>
<dbReference type="GO" id="GO:0003676">
    <property type="term" value="F:nucleic acid binding"/>
    <property type="evidence" value="ECO:0007669"/>
    <property type="project" value="InterPro"/>
</dbReference>
<dbReference type="Gene3D" id="3.30.420.10">
    <property type="entry name" value="Ribonuclease H-like superfamily/Ribonuclease H"/>
    <property type="match status" value="1"/>
</dbReference>
<feature type="non-terminal residue" evidence="2">
    <location>
        <position position="143"/>
    </location>
</feature>
<evidence type="ECO:0000313" key="2">
    <source>
        <dbReference type="EMBL" id="NAW14333.1"/>
    </source>
</evidence>
<dbReference type="PANTHER" id="PTHR46889:SF4">
    <property type="entry name" value="TRANSPOSASE INSO FOR INSERTION SEQUENCE ELEMENT IS911B-RELATED"/>
    <property type="match status" value="1"/>
</dbReference>
<reference evidence="2 3" key="1">
    <citation type="submission" date="2019-12" db="EMBL/GenBank/DDBJ databases">
        <title>Draft genome sequencing of Halomonas icarensis D1-1.</title>
        <authorList>
            <person name="Pandiyan K."/>
            <person name="Kushwaha P."/>
            <person name="Gowdham M."/>
            <person name="Chakdar H."/>
            <person name="Singh A."/>
            <person name="Kumar M."/>
            <person name="Saxena A.K."/>
        </authorList>
    </citation>
    <scope>NUCLEOTIDE SEQUENCE [LARGE SCALE GENOMIC DNA]</scope>
    <source>
        <strain evidence="2 3">D1-1</strain>
    </source>
</reference>
<organism evidence="2 3">
    <name type="scientific">Halomonas icarae</name>
    <dbReference type="NCBI Taxonomy" id="2691040"/>
    <lineage>
        <taxon>Bacteria</taxon>
        <taxon>Pseudomonadati</taxon>
        <taxon>Pseudomonadota</taxon>
        <taxon>Gammaproteobacteria</taxon>
        <taxon>Oceanospirillales</taxon>
        <taxon>Halomonadaceae</taxon>
        <taxon>Halomonas</taxon>
    </lineage>
</organism>
<dbReference type="SUPFAM" id="SSF53098">
    <property type="entry name" value="Ribonuclease H-like"/>
    <property type="match status" value="1"/>
</dbReference>
<dbReference type="InterPro" id="IPR001584">
    <property type="entry name" value="Integrase_cat-core"/>
</dbReference>
<name>A0A7X4W427_9GAMM</name>
<dbReference type="EMBL" id="WUTS01000013">
    <property type="protein sequence ID" value="NAW14333.1"/>
    <property type="molecule type" value="Genomic_DNA"/>
</dbReference>
<keyword evidence="3" id="KW-1185">Reference proteome</keyword>